<evidence type="ECO:0000313" key="3">
    <source>
        <dbReference type="EMBL" id="CAH0366269.1"/>
    </source>
</evidence>
<keyword evidence="4" id="KW-1185">Reference proteome</keyword>
<evidence type="ECO:0000313" key="4">
    <source>
        <dbReference type="Proteomes" id="UP000789595"/>
    </source>
</evidence>
<dbReference type="Gene3D" id="1.10.1410.10">
    <property type="match status" value="1"/>
</dbReference>
<dbReference type="PANTHER" id="PTHR12271">
    <property type="entry name" value="POLY A POLYMERASE CID PAP -RELATED"/>
    <property type="match status" value="1"/>
</dbReference>
<organism evidence="3 4">
    <name type="scientific">Pelagomonas calceolata</name>
    <dbReference type="NCBI Taxonomy" id="35677"/>
    <lineage>
        <taxon>Eukaryota</taxon>
        <taxon>Sar</taxon>
        <taxon>Stramenopiles</taxon>
        <taxon>Ochrophyta</taxon>
        <taxon>Pelagophyceae</taxon>
        <taxon>Pelagomonadales</taxon>
        <taxon>Pelagomonadaceae</taxon>
        <taxon>Pelagomonas</taxon>
    </lineage>
</organism>
<dbReference type="InterPro" id="IPR054708">
    <property type="entry name" value="MTPAP-like_central"/>
</dbReference>
<dbReference type="Pfam" id="PF22600">
    <property type="entry name" value="MTPAP-like_central"/>
    <property type="match status" value="1"/>
</dbReference>
<sequence>MDNTAEEEQPPTKRARTDAPQPQKKKKKRRGARLSKAERLAKREAQATSTDEPPLAAISRLCATPATYDAAERVASQADGDDATHLVAFLGCLARQAEPRFRTIAHYGRRARSDRAAKAAAILPKALAAEGKLEAACCVATSLGSIQEAAAACALAVDAVAAAGAARARTKSGAPPAEDDDGDSEEEHEVTVDGAPEHAPLAQLSRALSRDAALAARLIVGPCLRANWSSPERRRALKAAATSLKVLRAGAAPGDSAALTAKLLARAAPASTTRDDAQIAAQLATAAKTLDARAQCVPFGSAATGLGDGRGDVDLCLLLPEPCIFDVNKVAELLKGPPLNAKKATAIATARVPVARATLPGGSRIDVVVNARRELCNTALLKELGARRPQLAPLCRAARAFSRAKKFGGNHRRHLSHYAWTVLCVRVLQLRGELPALPCPALTALAASSEMDAAAAAAAAATDLDEAGVVAAADDGALAGRFVDLLRLVAFARTDIITTRGAAAALPADAKKHRDRLRLQDPLEVGRDLGAVLTRRTSAQLRYACLETYVHLVAPADAVDDAPRPERAFPFLSSAEE</sequence>
<dbReference type="GO" id="GO:0031123">
    <property type="term" value="P:RNA 3'-end processing"/>
    <property type="evidence" value="ECO:0007669"/>
    <property type="project" value="TreeGrafter"/>
</dbReference>
<feature type="compositionally biased region" description="Acidic residues" evidence="1">
    <location>
        <begin position="177"/>
        <end position="188"/>
    </location>
</feature>
<feature type="compositionally biased region" description="Basic and acidic residues" evidence="1">
    <location>
        <begin position="35"/>
        <end position="45"/>
    </location>
</feature>
<feature type="region of interest" description="Disordered" evidence="1">
    <location>
        <begin position="1"/>
        <end position="52"/>
    </location>
</feature>
<dbReference type="AlphaFoldDB" id="A0A8J2SET7"/>
<dbReference type="SUPFAM" id="SSF81301">
    <property type="entry name" value="Nucleotidyltransferase"/>
    <property type="match status" value="1"/>
</dbReference>
<dbReference type="EMBL" id="CAKKNE010000001">
    <property type="protein sequence ID" value="CAH0366269.1"/>
    <property type="molecule type" value="Genomic_DNA"/>
</dbReference>
<dbReference type="PANTHER" id="PTHR12271:SF40">
    <property type="entry name" value="POLY(A) RNA POLYMERASE GLD2"/>
    <property type="match status" value="1"/>
</dbReference>
<feature type="region of interest" description="Disordered" evidence="1">
    <location>
        <begin position="167"/>
        <end position="198"/>
    </location>
</feature>
<dbReference type="Proteomes" id="UP000789595">
    <property type="component" value="Unassembled WGS sequence"/>
</dbReference>
<dbReference type="Gene3D" id="3.30.460.10">
    <property type="entry name" value="Beta Polymerase, domain 2"/>
    <property type="match status" value="1"/>
</dbReference>
<dbReference type="GO" id="GO:0016779">
    <property type="term" value="F:nucleotidyltransferase activity"/>
    <property type="evidence" value="ECO:0007669"/>
    <property type="project" value="TreeGrafter"/>
</dbReference>
<accession>A0A8J2SET7</accession>
<gene>
    <name evidence="3" type="ORF">PECAL_1P27510</name>
</gene>
<protein>
    <recommendedName>
        <fullName evidence="2">Poly(A) RNA polymerase mitochondrial-like central palm domain-containing protein</fullName>
    </recommendedName>
</protein>
<proteinExistence type="predicted"/>
<reference evidence="3" key="1">
    <citation type="submission" date="2021-11" db="EMBL/GenBank/DDBJ databases">
        <authorList>
            <consortium name="Genoscope - CEA"/>
            <person name="William W."/>
        </authorList>
    </citation>
    <scope>NUCLEOTIDE SEQUENCE</scope>
</reference>
<name>A0A8J2SET7_9STRA</name>
<evidence type="ECO:0000256" key="1">
    <source>
        <dbReference type="SAM" id="MobiDB-lite"/>
    </source>
</evidence>
<dbReference type="SUPFAM" id="SSF81631">
    <property type="entry name" value="PAP/OAS1 substrate-binding domain"/>
    <property type="match status" value="1"/>
</dbReference>
<dbReference type="InterPro" id="IPR043519">
    <property type="entry name" value="NT_sf"/>
</dbReference>
<feature type="domain" description="Poly(A) RNA polymerase mitochondrial-like central palm" evidence="2">
    <location>
        <begin position="270"/>
        <end position="382"/>
    </location>
</feature>
<dbReference type="OrthoDB" id="26838at2759"/>
<feature type="compositionally biased region" description="Basic residues" evidence="1">
    <location>
        <begin position="23"/>
        <end position="33"/>
    </location>
</feature>
<evidence type="ECO:0000259" key="2">
    <source>
        <dbReference type="Pfam" id="PF22600"/>
    </source>
</evidence>
<feature type="compositionally biased region" description="Low complexity" evidence="1">
    <location>
        <begin position="167"/>
        <end position="176"/>
    </location>
</feature>
<comment type="caution">
    <text evidence="3">The sequence shown here is derived from an EMBL/GenBank/DDBJ whole genome shotgun (WGS) entry which is preliminary data.</text>
</comment>